<name>A0AAW8B2Z1_9GAMM</name>
<dbReference type="GO" id="GO:0017168">
    <property type="term" value="F:5-oxoprolinase (ATP-hydrolyzing) activity"/>
    <property type="evidence" value="ECO:0007669"/>
    <property type="project" value="TreeGrafter"/>
</dbReference>
<feature type="domain" description="Hydantoinase A/oxoprolinase" evidence="1">
    <location>
        <begin position="197"/>
        <end position="471"/>
    </location>
</feature>
<dbReference type="GO" id="GO:0005829">
    <property type="term" value="C:cytosol"/>
    <property type="evidence" value="ECO:0007669"/>
    <property type="project" value="TreeGrafter"/>
</dbReference>
<dbReference type="Pfam" id="PF01968">
    <property type="entry name" value="Hydantoinase_A"/>
    <property type="match status" value="1"/>
</dbReference>
<dbReference type="PANTHER" id="PTHR11365">
    <property type="entry name" value="5-OXOPROLINASE RELATED"/>
    <property type="match status" value="1"/>
</dbReference>
<reference evidence="3" key="2">
    <citation type="submission" date="2023-08" db="EMBL/GenBank/DDBJ databases">
        <authorList>
            <person name="Luo J."/>
        </authorList>
    </citation>
    <scope>NUCLEOTIDE SEQUENCE</scope>
    <source>
        <strain evidence="3">DSM 25064</strain>
    </source>
</reference>
<evidence type="ECO:0000313" key="3">
    <source>
        <dbReference type="EMBL" id="MDP1519904.1"/>
    </source>
</evidence>
<evidence type="ECO:0000313" key="4">
    <source>
        <dbReference type="Proteomes" id="UP001178354"/>
    </source>
</evidence>
<protein>
    <submittedName>
        <fullName evidence="3">Hydantoinase/oxoprolinase family protein</fullName>
    </submittedName>
</protein>
<reference evidence="3" key="1">
    <citation type="journal article" date="2010" name="Int. J. Syst. Evol. Microbiol.">
        <title>Porticoccus litoralis gen. nov., sp. nov., a gammaproteobacterium isolated from the Yellow Sea.</title>
        <authorList>
            <person name="Oh H.M."/>
            <person name="Kim H."/>
            <person name="Kim K.M."/>
            <person name="Min G.S."/>
            <person name="Cho J.C."/>
        </authorList>
    </citation>
    <scope>NUCLEOTIDE SEQUENCE</scope>
    <source>
        <strain evidence="3">DSM 25064</strain>
    </source>
</reference>
<dbReference type="PANTHER" id="PTHR11365:SF23">
    <property type="entry name" value="HYPOTHETICAL 5-OXOPROLINASE (EUROFUNG)-RELATED"/>
    <property type="match status" value="1"/>
</dbReference>
<dbReference type="GO" id="GO:0006749">
    <property type="term" value="P:glutathione metabolic process"/>
    <property type="evidence" value="ECO:0007669"/>
    <property type="project" value="TreeGrafter"/>
</dbReference>
<evidence type="ECO:0000259" key="2">
    <source>
        <dbReference type="Pfam" id="PF05378"/>
    </source>
</evidence>
<comment type="caution">
    <text evidence="3">The sequence shown here is derived from an EMBL/GenBank/DDBJ whole genome shotgun (WGS) entry which is preliminary data.</text>
</comment>
<feature type="domain" description="Hydantoinase/oxoprolinase N-terminal" evidence="2">
    <location>
        <begin position="5"/>
        <end position="120"/>
    </location>
</feature>
<dbReference type="InterPro" id="IPR045079">
    <property type="entry name" value="Oxoprolinase-like"/>
</dbReference>
<keyword evidence="4" id="KW-1185">Reference proteome</keyword>
<dbReference type="InterPro" id="IPR002821">
    <property type="entry name" value="Hydantoinase_A"/>
</dbReference>
<dbReference type="InterPro" id="IPR008040">
    <property type="entry name" value="Hydant_A_N"/>
</dbReference>
<sequence length="644" mass="69433">MGMLINIDNGGTLTDICVLKDNNFYKTKTLTTPYDLSKCFFDGLRKASQEAYGQEDVARLLAEVDHIRYSTTQGTNAIVERKGPRLGLVVNKGSDLPSRLRKLDEELYDFLVGDRVAEVDLAALSDVAKGADTTSVITRLTSVGANRIVVSFESDKADEYEAQFKRLAFDNYPRHLLGAVPMLFSSELADDISEERRAWTAMINSFLHPAMENFLYNAENRLREYRTKNPLLIFRNDGDASRVAKTIALKTYSSGPRGGMEGVKTFSKQYNLKNVLSMDVGGTTTDVGQVINHAVDEDRRGLVEGVPISFGLCEIASPGVGGSSILSVKDGAIQVGPESVGAVPGPACFGRGGKNATMTDVNLLLGLLDPSTYFGGGLALDAERSRAAINENIATPLGITVDEALFQLRDAFEQKIANELKVYGKIEDDTVLMAFGGAGPMNSCGVAEKCGLSTVFIPKTAAVFSAFGIGDCDIGQSYAVVLKGNRQEALEAAYASLVERGERDMFAEGYGRGDYVTEARLVAEKDGAELVSKLNGAIAIPQEMAKADAVTLEVSVRKQLKTEDSSHASVKKGSPAKATKTRSLFAGDTGTQELPVYEVSFMEPGGHGVGPAVIEEEFFTCLVREGWEFVVTELGDIRLTKGEK</sequence>
<dbReference type="Pfam" id="PF05378">
    <property type="entry name" value="Hydant_A_N"/>
    <property type="match status" value="1"/>
</dbReference>
<dbReference type="Proteomes" id="UP001178354">
    <property type="component" value="Unassembled WGS sequence"/>
</dbReference>
<proteinExistence type="predicted"/>
<gene>
    <name evidence="3" type="ORF">Q8A57_02885</name>
</gene>
<dbReference type="RefSeq" id="WP_305169417.1">
    <property type="nucleotide sequence ID" value="NZ_JAUUUU010000001.1"/>
</dbReference>
<accession>A0AAW8B2Z1</accession>
<evidence type="ECO:0000259" key="1">
    <source>
        <dbReference type="Pfam" id="PF01968"/>
    </source>
</evidence>
<dbReference type="AlphaFoldDB" id="A0AAW8B2Z1"/>
<organism evidence="3 4">
    <name type="scientific">Porticoccus litoralis</name>
    <dbReference type="NCBI Taxonomy" id="434086"/>
    <lineage>
        <taxon>Bacteria</taxon>
        <taxon>Pseudomonadati</taxon>
        <taxon>Pseudomonadota</taxon>
        <taxon>Gammaproteobacteria</taxon>
        <taxon>Cellvibrionales</taxon>
        <taxon>Porticoccaceae</taxon>
        <taxon>Porticoccus</taxon>
    </lineage>
</organism>
<dbReference type="EMBL" id="JAUUUU010000001">
    <property type="protein sequence ID" value="MDP1519904.1"/>
    <property type="molecule type" value="Genomic_DNA"/>
</dbReference>